<dbReference type="OrthoDB" id="9176779at2"/>
<dbReference type="InterPro" id="IPR001633">
    <property type="entry name" value="EAL_dom"/>
</dbReference>
<dbReference type="InterPro" id="IPR035965">
    <property type="entry name" value="PAS-like_dom_sf"/>
</dbReference>
<dbReference type="SUPFAM" id="SSF55785">
    <property type="entry name" value="PYP-like sensor domain (PAS domain)"/>
    <property type="match status" value="1"/>
</dbReference>
<evidence type="ECO:0000313" key="5">
    <source>
        <dbReference type="Proteomes" id="UP000176037"/>
    </source>
</evidence>
<dbReference type="InterPro" id="IPR035919">
    <property type="entry name" value="EAL_sf"/>
</dbReference>
<dbReference type="SMART" id="SM00052">
    <property type="entry name" value="EAL"/>
    <property type="match status" value="1"/>
</dbReference>
<dbReference type="InterPro" id="IPR000700">
    <property type="entry name" value="PAS-assoc_C"/>
</dbReference>
<evidence type="ECO:0000259" key="2">
    <source>
        <dbReference type="PROSITE" id="PS50883"/>
    </source>
</evidence>
<dbReference type="InterPro" id="IPR052155">
    <property type="entry name" value="Biofilm_reg_signaling"/>
</dbReference>
<dbReference type="InterPro" id="IPR043128">
    <property type="entry name" value="Rev_trsase/Diguanyl_cyclase"/>
</dbReference>
<proteinExistence type="predicted"/>
<dbReference type="PROSITE" id="PS50883">
    <property type="entry name" value="EAL"/>
    <property type="match status" value="1"/>
</dbReference>
<feature type="domain" description="PAC" evidence="1">
    <location>
        <begin position="241"/>
        <end position="293"/>
    </location>
</feature>
<dbReference type="PROSITE" id="PS50113">
    <property type="entry name" value="PAC"/>
    <property type="match status" value="1"/>
</dbReference>
<dbReference type="SUPFAM" id="SSF55073">
    <property type="entry name" value="Nucleotide cyclase"/>
    <property type="match status" value="1"/>
</dbReference>
<feature type="domain" description="GGDEF" evidence="3">
    <location>
        <begin position="321"/>
        <end position="454"/>
    </location>
</feature>
<reference evidence="4 5" key="1">
    <citation type="submission" date="2016-09" db="EMBL/GenBank/DDBJ databases">
        <title>Alteromonas lipolytica, a new species isolated from sea water.</title>
        <authorList>
            <person name="Wu Y.-H."/>
            <person name="Cheng H."/>
            <person name="Xu X.-W."/>
        </authorList>
    </citation>
    <scope>NUCLEOTIDE SEQUENCE [LARGE SCALE GENOMIC DNA]</scope>
    <source>
        <strain evidence="4 5">JW12</strain>
    </source>
</reference>
<dbReference type="Pfam" id="PF13426">
    <property type="entry name" value="PAS_9"/>
    <property type="match status" value="1"/>
</dbReference>
<dbReference type="AlphaFoldDB" id="A0A1E8FBB0"/>
<gene>
    <name evidence="4" type="ORF">BFC17_02880</name>
</gene>
<dbReference type="InterPro" id="IPR000160">
    <property type="entry name" value="GGDEF_dom"/>
</dbReference>
<dbReference type="CDD" id="cd00130">
    <property type="entry name" value="PAS"/>
    <property type="match status" value="1"/>
</dbReference>
<evidence type="ECO:0000259" key="1">
    <source>
        <dbReference type="PROSITE" id="PS50113"/>
    </source>
</evidence>
<dbReference type="PANTHER" id="PTHR44757">
    <property type="entry name" value="DIGUANYLATE CYCLASE DGCP"/>
    <property type="match status" value="1"/>
</dbReference>
<accession>A0A1E8FBB0</accession>
<dbReference type="SUPFAM" id="SSF141868">
    <property type="entry name" value="EAL domain-like"/>
    <property type="match status" value="1"/>
</dbReference>
<comment type="caution">
    <text evidence="4">The sequence shown here is derived from an EMBL/GenBank/DDBJ whole genome shotgun (WGS) entry which is preliminary data.</text>
</comment>
<dbReference type="Gene3D" id="3.30.450.20">
    <property type="entry name" value="PAS domain"/>
    <property type="match status" value="2"/>
</dbReference>
<dbReference type="Pfam" id="PF00563">
    <property type="entry name" value="EAL"/>
    <property type="match status" value="1"/>
</dbReference>
<dbReference type="NCBIfam" id="TIGR00254">
    <property type="entry name" value="GGDEF"/>
    <property type="match status" value="1"/>
</dbReference>
<dbReference type="EMBL" id="MJIC01000015">
    <property type="protein sequence ID" value="OFI33222.1"/>
    <property type="molecule type" value="Genomic_DNA"/>
</dbReference>
<feature type="domain" description="EAL" evidence="2">
    <location>
        <begin position="463"/>
        <end position="715"/>
    </location>
</feature>
<dbReference type="PROSITE" id="PS50887">
    <property type="entry name" value="GGDEF"/>
    <property type="match status" value="1"/>
</dbReference>
<evidence type="ECO:0000313" key="4">
    <source>
        <dbReference type="EMBL" id="OFI33222.1"/>
    </source>
</evidence>
<dbReference type="GO" id="GO:0016301">
    <property type="term" value="F:kinase activity"/>
    <property type="evidence" value="ECO:0007669"/>
    <property type="project" value="UniProtKB-KW"/>
</dbReference>
<keyword evidence="5" id="KW-1185">Reference proteome</keyword>
<dbReference type="Proteomes" id="UP000176037">
    <property type="component" value="Unassembled WGS sequence"/>
</dbReference>
<dbReference type="SMART" id="SM00267">
    <property type="entry name" value="GGDEF"/>
    <property type="match status" value="1"/>
</dbReference>
<dbReference type="Pfam" id="PF00990">
    <property type="entry name" value="GGDEF"/>
    <property type="match status" value="1"/>
</dbReference>
<dbReference type="Gene3D" id="3.20.20.450">
    <property type="entry name" value="EAL domain"/>
    <property type="match status" value="1"/>
</dbReference>
<protein>
    <submittedName>
        <fullName evidence="4">Histidine kinase</fullName>
    </submittedName>
</protein>
<keyword evidence="4" id="KW-0808">Transferase</keyword>
<evidence type="ECO:0000259" key="3">
    <source>
        <dbReference type="PROSITE" id="PS50887"/>
    </source>
</evidence>
<dbReference type="InterPro" id="IPR029787">
    <property type="entry name" value="Nucleotide_cyclase"/>
</dbReference>
<dbReference type="InterPro" id="IPR000014">
    <property type="entry name" value="PAS"/>
</dbReference>
<keyword evidence="4" id="KW-0418">Kinase</keyword>
<name>A0A1E8FBB0_9ALTE</name>
<dbReference type="PANTHER" id="PTHR44757:SF2">
    <property type="entry name" value="BIOFILM ARCHITECTURE MAINTENANCE PROTEIN MBAA"/>
    <property type="match status" value="1"/>
</dbReference>
<organism evidence="4 5">
    <name type="scientific">Alteromonas lipolytica</name>
    <dbReference type="NCBI Taxonomy" id="1856405"/>
    <lineage>
        <taxon>Bacteria</taxon>
        <taxon>Pseudomonadati</taxon>
        <taxon>Pseudomonadota</taxon>
        <taxon>Gammaproteobacteria</taxon>
        <taxon>Alteromonadales</taxon>
        <taxon>Alteromonadaceae</taxon>
        <taxon>Alteromonas/Salinimonas group</taxon>
        <taxon>Alteromonas</taxon>
    </lineage>
</organism>
<dbReference type="STRING" id="1856405.BFC17_02880"/>
<dbReference type="NCBIfam" id="TIGR00229">
    <property type="entry name" value="sensory_box"/>
    <property type="match status" value="1"/>
</dbReference>
<dbReference type="Gene3D" id="3.30.70.270">
    <property type="match status" value="1"/>
</dbReference>
<dbReference type="CDD" id="cd01949">
    <property type="entry name" value="GGDEF"/>
    <property type="match status" value="1"/>
</dbReference>
<sequence>MVNEYSLKAPSLTSLERRLKREKSARKQAETLLTDKSRELYDALTKSRSIQEKLELALWASQESYWEWHADDDTFRIRSFGLHHVQAREIQQNAIDLMHRVHPDDLSQMQLKWSMAVNGESDDVEFICRIRGLHGYQWTRARGRVLERDSVGVAKYIVGMAKDKTREHKAEQSFQLMASAFASSREPMLVLSTHLIITEANQAFCELSGLNSRKESEKQHLERFLPQAAEPLKRIAQSRQERFETELTTLSGKHIAVDVSLAMFEDHHQNSSYVIATLRDISERKQNEQQLRLLAIHDDLTGLKNRIGLRDELESLMAANTPFSLAFIDLDGFKHINDIAGHELGDECLQLVASQLEQTFLAPALVTRWGGDEFIITVPEADNDEFSRQCTAFIARLEQKIFRNGKTELSVSASIGIARYSEHGQSIEEIIQNADAAMYRAKTSGKGKVYQYHEGLTEHVKEQVSLLSDLRRAIRNRMLEFHVQGKYNVAGRLVGGELLCRWFSPLHGVVSPVVFIPLAEKYELDTEIGLMALESACEYISMLEAERISLPLSVNISANQLLSEFFPQQAADICAEHFVSPELIEIEITESIFIQDEKAAIGCLAALKDQGFIIALDDFGSGFSSLSYLRKFDFDVIKLDRSLVKGIDKSERARSLLNGIFRMLDSLRFEVIIEGIDNEAYLPILENIGIHLYQGFLFEKPMPYEQFILKHTKGWQIANKAL</sequence>
<dbReference type="SMART" id="SM00091">
    <property type="entry name" value="PAS"/>
    <property type="match status" value="1"/>
</dbReference>
<dbReference type="CDD" id="cd01948">
    <property type="entry name" value="EAL"/>
    <property type="match status" value="1"/>
</dbReference>